<dbReference type="SUPFAM" id="SSF48726">
    <property type="entry name" value="Immunoglobulin"/>
    <property type="match status" value="9"/>
</dbReference>
<feature type="compositionally biased region" description="Polar residues" evidence="15">
    <location>
        <begin position="1828"/>
        <end position="1850"/>
    </location>
</feature>
<dbReference type="Ensembl" id="ENSMAMT00000019432.2">
    <property type="protein sequence ID" value="ENSMAMP00000018938.2"/>
    <property type="gene ID" value="ENSMAMG00000012713.2"/>
</dbReference>
<dbReference type="GO" id="GO:0030424">
    <property type="term" value="C:axon"/>
    <property type="evidence" value="ECO:0007669"/>
    <property type="project" value="TreeGrafter"/>
</dbReference>
<dbReference type="FunFam" id="2.60.40.10:FF:000167">
    <property type="entry name" value="Down syndrome cell adhesion molecule b"/>
    <property type="match status" value="1"/>
</dbReference>
<feature type="region of interest" description="Disordered" evidence="15">
    <location>
        <begin position="1623"/>
        <end position="1646"/>
    </location>
</feature>
<dbReference type="FunFam" id="2.60.40.10:FF:000229">
    <property type="entry name" value="Down syndrome cell adhesion molecule homolog"/>
    <property type="match status" value="1"/>
</dbReference>
<keyword evidence="4" id="KW-0732">Signal</keyword>
<keyword evidence="12" id="KW-0325">Glycoprotein</keyword>
<dbReference type="PANTHER" id="PTHR44170:SF53">
    <property type="entry name" value="DS CELL ADHESION MOLECULE LIKE 1"/>
    <property type="match status" value="1"/>
</dbReference>
<evidence type="ECO:0000256" key="4">
    <source>
        <dbReference type="ARBA" id="ARBA00022729"/>
    </source>
</evidence>
<accession>A0A3Q3LWM3</accession>
<protein>
    <submittedName>
        <fullName evidence="19">Down syndrome cell adhesion molecule-like protein 1 homolog</fullName>
    </submittedName>
</protein>
<dbReference type="InterPro" id="IPR003961">
    <property type="entry name" value="FN3_dom"/>
</dbReference>
<dbReference type="FunFam" id="2.60.40.10:FF:000333">
    <property type="entry name" value="Down syndrome cell adhesion molecule"/>
    <property type="match status" value="1"/>
</dbReference>
<feature type="domain" description="Ig-like" evidence="17">
    <location>
        <begin position="690"/>
        <end position="785"/>
    </location>
</feature>
<feature type="domain" description="Ig-like" evidence="17">
    <location>
        <begin position="9"/>
        <end position="105"/>
    </location>
</feature>
<keyword evidence="7" id="KW-0524">Neurogenesis</keyword>
<reference evidence="19" key="1">
    <citation type="submission" date="2025-08" db="UniProtKB">
        <authorList>
            <consortium name="Ensembl"/>
        </authorList>
    </citation>
    <scope>IDENTIFICATION</scope>
</reference>
<dbReference type="SMART" id="SM00060">
    <property type="entry name" value="FN3"/>
    <property type="match status" value="6"/>
</dbReference>
<evidence type="ECO:0000256" key="14">
    <source>
        <dbReference type="ARBA" id="ARBA00034103"/>
    </source>
</evidence>
<dbReference type="InterPro" id="IPR003598">
    <property type="entry name" value="Ig_sub2"/>
</dbReference>
<dbReference type="SMART" id="SM00409">
    <property type="entry name" value="IG"/>
    <property type="match status" value="10"/>
</dbReference>
<evidence type="ECO:0000256" key="12">
    <source>
        <dbReference type="ARBA" id="ARBA00023180"/>
    </source>
</evidence>
<feature type="compositionally biased region" description="Polar residues" evidence="15">
    <location>
        <begin position="1728"/>
        <end position="1755"/>
    </location>
</feature>
<dbReference type="GO" id="GO:0007420">
    <property type="term" value="P:brain development"/>
    <property type="evidence" value="ECO:0007669"/>
    <property type="project" value="TreeGrafter"/>
</dbReference>
<feature type="domain" description="Ig-like" evidence="17">
    <location>
        <begin position="224"/>
        <end position="304"/>
    </location>
</feature>
<dbReference type="GeneTree" id="ENSGT00940000155354"/>
<evidence type="ECO:0000256" key="16">
    <source>
        <dbReference type="SAM" id="Phobius"/>
    </source>
</evidence>
<organism evidence="19 20">
    <name type="scientific">Mastacembelus armatus</name>
    <name type="common">zig-zag eel</name>
    <dbReference type="NCBI Taxonomy" id="205130"/>
    <lineage>
        <taxon>Eukaryota</taxon>
        <taxon>Metazoa</taxon>
        <taxon>Chordata</taxon>
        <taxon>Craniata</taxon>
        <taxon>Vertebrata</taxon>
        <taxon>Euteleostomi</taxon>
        <taxon>Actinopterygii</taxon>
        <taxon>Neopterygii</taxon>
        <taxon>Teleostei</taxon>
        <taxon>Neoteleostei</taxon>
        <taxon>Acanthomorphata</taxon>
        <taxon>Anabantaria</taxon>
        <taxon>Synbranchiformes</taxon>
        <taxon>Mastacembelidae</taxon>
        <taxon>Mastacembelus</taxon>
    </lineage>
</organism>
<dbReference type="CDD" id="cd05734">
    <property type="entry name" value="Ig_DSCAM"/>
    <property type="match status" value="1"/>
</dbReference>
<dbReference type="InterPro" id="IPR003599">
    <property type="entry name" value="Ig_sub"/>
</dbReference>
<feature type="domain" description="Ig-like" evidence="17">
    <location>
        <begin position="594"/>
        <end position="679"/>
    </location>
</feature>
<dbReference type="Pfam" id="PF13927">
    <property type="entry name" value="Ig_3"/>
    <property type="match status" value="3"/>
</dbReference>
<evidence type="ECO:0000256" key="6">
    <source>
        <dbReference type="ARBA" id="ARBA00022889"/>
    </source>
</evidence>
<sequence length="1921" mass="211709">VWILTPSLPVVFSMMFDVGSTRLYFVNASLQRVTYSSSVGVSLPCPAGGTPSAILRWYLATGDDIYDVPHIRHVHANGTLQLYPFSPSAYNSYIHDNDYFCTAENQAGKIRSPNIRIKAVFREPYTVRVADQRSMRGNVAVFKCLIPAAVQEYVSVVSWERDTVSIVPGNRFSLTSFGALYISDVQKEDALSTYRCITKHKYSGETRQSNGARLSVMDPNESSPTILDSFQAGEVYAGQSIELPCIAGGYPSPTVRWLKDGRPLPSDARWTRRLTGLIISDLRQEDSGSYACEVTNSFGSKEVSGQLHVIDPLRVTLSPKNLKTSISSTLFFTCTVEGSPEYTITWYRNTEPIIPDQHISIQGQHNDTLQITAAQKFHSGAYQCFASRKGHTAQDFSIILLEDGTPRIVSSFSERVVNPSEPFSLMCAAKGAPPPSITWTLDDELVVRDSTYKTSQYTLSDGLTVSHVNVSSPLIRDGGVYRCVARNSAGSAEYQARINVRGPPRIRPMRDITAVAGRNTYITCRVIGYPYYSIKWLKDGMQLPDNHRQVLFDNGTLRLTDVQKGADEGTYLCSVLIQPQVSINQTVHVTVKVPPLIQPFDIPSTSVGKLMYIACVVSSGDMPIRITWHKDGQLIVPGSASGVAIETKEFMSSLQISKVTLKHNGNYTCIASNAAATVSWERQLIVTVPPRFVVQPNNQDCIYGKAGVLNCSVEGYPPPKVMWKHAKGRIGNPQQYHPVPLTGRIQIMSNGSLLIRHVLEDDRGYYLCQASNGVGSDISKSMILTVKIPAMITSHPNTTMARKGQTKELNCTARGEQPIIIRWERGDTVIDAERNPRYSITINKKGDEVISTLKLNPAERGDSVFFSCHAINSYGEGRGLIQLTVQEPPDPPELEVREVKDRSMNLRWIQRFDGNSIITSYDIEYKNKSDTWDHMYTTRNISPTNNQANIVELHPACVYSIRMYSYNKIGRSLPSKELTISTEEAPPDGPPMDVVLQPMTSQSIRVTWRSPKKELQNGVIRGYQIGYRENGPGSNGQYSIVEMKATGDSEVYTLDNLKKFAQYGVVVQAFNRAGTGPSSTEINATTLEDVPSEPPQNVRAISVTSDEAVITWAEPPRLTLHGVLKGYRVVFWSLFPDGEWGEMQNITTIREQVELRGLEKFTNYSIQVLAYTQAGDGVRSNVLYIQTREDLPGPPAGIKAVPSSPSSVVVSWLPPHKPNGVIRKYTIYCSSPGSGQPAPSEYEANPEMLFYRITHLTRGKQYHIWAAAVTTAGRGNISAKVTVEPAGKVPAKILSFGGTVTTPWMKEVRLPCSSVGEPAPTIKWTKDSEDSAIPVTADSQRQILSNGTLVLRSVKAEDSGYYTCTATNTLGFDTIIVNLMVQVPPDQPRLTVSTTSTSSITLAWIPGDNGGSSIRGFVLQYSVDNTEEWRDVFISSSERSFRLDNLRCGTWYKVKLAAKNSVGSGRISEIIEAKTHGREPVFNKDQPLLTHINSTHAGLNLQGWTSGGCPITDLMLDFRPKGTWAWQSLKANSTTQLFLSELREATWYELKMKACNSAGCGNQSSQFATTDYDGSTIPPIKSARGEGDDVKKLFSIGSPVILVTVGVALLFIIRKKRKEKRLKRLRGGKNNRSIDTPVKGPPQGPRLHIDIPRVQLLIEDKEEDKAAVPVTDTEFSQSVNPQNFCTGVSLHHQALIQNSGPLIDMSDIRPGTNPVSRKSIKSAHSSRNRYSSQWTLSRPCQSQSTASARTLTSDWRTMGSHGITATESDSYSASLSQDTDKGRNSMVSTESASSTYEELARAYEHAKLEEHLQHAKFTITECFISDSSSDQMTTGTNDPADSMTSLSTPSEPGICRFTASPPKPQDYDRGKNVAVPIPHRANKSKTLTMPNTNTAATSSSSALGRLQKQSVGAYSKSYTLV</sequence>
<dbReference type="GO" id="GO:0005886">
    <property type="term" value="C:plasma membrane"/>
    <property type="evidence" value="ECO:0007669"/>
    <property type="project" value="UniProtKB-SubCell"/>
</dbReference>
<keyword evidence="8 16" id="KW-1133">Transmembrane helix</keyword>
<dbReference type="PROSITE" id="PS50853">
    <property type="entry name" value="FN3"/>
    <property type="match status" value="6"/>
</dbReference>
<evidence type="ECO:0000313" key="20">
    <source>
        <dbReference type="Proteomes" id="UP000261640"/>
    </source>
</evidence>
<feature type="compositionally biased region" description="Basic residues" evidence="15">
    <location>
        <begin position="1718"/>
        <end position="1727"/>
    </location>
</feature>
<dbReference type="GO" id="GO:0007411">
    <property type="term" value="P:axon guidance"/>
    <property type="evidence" value="ECO:0007669"/>
    <property type="project" value="TreeGrafter"/>
</dbReference>
<keyword evidence="20" id="KW-1185">Reference proteome</keyword>
<dbReference type="FunFam" id="2.60.40.10:FF:000104">
    <property type="entry name" value="Down syndrome cell adhesion molecule b"/>
    <property type="match status" value="1"/>
</dbReference>
<evidence type="ECO:0000256" key="7">
    <source>
        <dbReference type="ARBA" id="ARBA00022902"/>
    </source>
</evidence>
<feature type="transmembrane region" description="Helical" evidence="16">
    <location>
        <begin position="1593"/>
        <end position="1613"/>
    </location>
</feature>
<feature type="compositionally biased region" description="Polar residues" evidence="15">
    <location>
        <begin position="1763"/>
        <end position="1777"/>
    </location>
</feature>
<dbReference type="SMART" id="SM00408">
    <property type="entry name" value="IGc2"/>
    <property type="match status" value="9"/>
</dbReference>
<name>A0A3Q3LWM3_9TELE</name>
<feature type="domain" description="Fibronectin type-III" evidence="18">
    <location>
        <begin position="1094"/>
        <end position="1190"/>
    </location>
</feature>
<feature type="domain" description="Ig-like" evidence="17">
    <location>
        <begin position="504"/>
        <end position="584"/>
    </location>
</feature>
<evidence type="ECO:0000256" key="9">
    <source>
        <dbReference type="ARBA" id="ARBA00023018"/>
    </source>
</evidence>
<comment type="subcellular location">
    <subcellularLocation>
        <location evidence="1">Cell membrane</location>
        <topology evidence="1">Single-pass type I membrane protein</topology>
    </subcellularLocation>
    <subcellularLocation>
        <location evidence="14">Synapse</location>
    </subcellularLocation>
</comment>
<keyword evidence="13" id="KW-0393">Immunoglobulin domain</keyword>
<keyword evidence="3 16" id="KW-0812">Transmembrane</keyword>
<dbReference type="STRING" id="205130.ENSMAMP00000018938"/>
<feature type="domain" description="Ig-like" evidence="17">
    <location>
        <begin position="113"/>
        <end position="215"/>
    </location>
</feature>
<evidence type="ECO:0000259" key="18">
    <source>
        <dbReference type="PROSITE" id="PS50853"/>
    </source>
</evidence>
<dbReference type="FunFam" id="2.60.40.10:FF:000477">
    <property type="entry name" value="DS cell adhesion molecule like 1"/>
    <property type="match status" value="1"/>
</dbReference>
<dbReference type="FunFam" id="2.60.40.10:FF:000215">
    <property type="entry name" value="Down syndrome cell adhesion molecule a"/>
    <property type="match status" value="1"/>
</dbReference>
<dbReference type="FunFam" id="2.60.40.10:FF:000219">
    <property type="entry name" value="Down syndrome cell adhesion molecule homolog"/>
    <property type="match status" value="1"/>
</dbReference>
<evidence type="ECO:0000256" key="15">
    <source>
        <dbReference type="SAM" id="MobiDB-lite"/>
    </source>
</evidence>
<keyword evidence="11" id="KW-1015">Disulfide bond</keyword>
<evidence type="ECO:0000256" key="11">
    <source>
        <dbReference type="ARBA" id="ARBA00023157"/>
    </source>
</evidence>
<feature type="domain" description="Fibronectin type-III" evidence="18">
    <location>
        <begin position="888"/>
        <end position="985"/>
    </location>
</feature>
<keyword evidence="9" id="KW-0770">Synapse</keyword>
<feature type="compositionally biased region" description="Low complexity" evidence="15">
    <location>
        <begin position="1891"/>
        <end position="1902"/>
    </location>
</feature>
<dbReference type="FunFam" id="2.60.40.10:FF:000172">
    <property type="entry name" value="Down syndrome cell adhesion molecule b"/>
    <property type="match status" value="1"/>
</dbReference>
<evidence type="ECO:0000256" key="2">
    <source>
        <dbReference type="ARBA" id="ARBA00022475"/>
    </source>
</evidence>
<dbReference type="FunFam" id="2.60.40.10:FF:000315">
    <property type="entry name" value="Down syndrome cell adhesion molecule like 1"/>
    <property type="match status" value="1"/>
</dbReference>
<feature type="domain" description="Fibronectin type-III" evidence="18">
    <location>
        <begin position="1384"/>
        <end position="1478"/>
    </location>
</feature>
<dbReference type="InterPro" id="IPR013098">
    <property type="entry name" value="Ig_I-set"/>
</dbReference>
<feature type="region of interest" description="Disordered" evidence="15">
    <location>
        <begin position="1879"/>
        <end position="1904"/>
    </location>
</feature>
<dbReference type="FunFam" id="2.60.40.10:FF:000017">
    <property type="entry name" value="Down syndrome cell adhesion molecule b"/>
    <property type="match status" value="2"/>
</dbReference>
<keyword evidence="10 16" id="KW-0472">Membrane</keyword>
<dbReference type="FunFam" id="2.60.40.10:FF:000141">
    <property type="entry name" value="Down syndrome cell adhesion molecule a"/>
    <property type="match status" value="1"/>
</dbReference>
<reference evidence="19" key="2">
    <citation type="submission" date="2025-09" db="UniProtKB">
        <authorList>
            <consortium name="Ensembl"/>
        </authorList>
    </citation>
    <scope>IDENTIFICATION</scope>
</reference>
<feature type="domain" description="Fibronectin type-III" evidence="18">
    <location>
        <begin position="1483"/>
        <end position="1574"/>
    </location>
</feature>
<dbReference type="Pfam" id="PF00041">
    <property type="entry name" value="fn3"/>
    <property type="match status" value="5"/>
</dbReference>
<dbReference type="CDD" id="cd00096">
    <property type="entry name" value="Ig"/>
    <property type="match status" value="1"/>
</dbReference>
<dbReference type="PANTHER" id="PTHR44170">
    <property type="entry name" value="PROTEIN SIDEKICK"/>
    <property type="match status" value="1"/>
</dbReference>
<dbReference type="InterPro" id="IPR036179">
    <property type="entry name" value="Ig-like_dom_sf"/>
</dbReference>
<keyword evidence="5" id="KW-0677">Repeat</keyword>
<keyword evidence="6" id="KW-0130">Cell adhesion</keyword>
<evidence type="ECO:0000313" key="19">
    <source>
        <dbReference type="Ensembl" id="ENSMAMP00000018938.2"/>
    </source>
</evidence>
<evidence type="ECO:0000256" key="1">
    <source>
        <dbReference type="ARBA" id="ARBA00004251"/>
    </source>
</evidence>
<feature type="domain" description="Ig-like" evidence="17">
    <location>
        <begin position="1290"/>
        <end position="1368"/>
    </location>
</feature>
<evidence type="ECO:0000256" key="13">
    <source>
        <dbReference type="ARBA" id="ARBA00023319"/>
    </source>
</evidence>
<dbReference type="FunFam" id="2.60.40.10:FF:000120">
    <property type="entry name" value="Down syndrome cell adhesion molecule like 1"/>
    <property type="match status" value="1"/>
</dbReference>
<feature type="region of interest" description="Disordered" evidence="15">
    <location>
        <begin position="1707"/>
        <end position="1790"/>
    </location>
</feature>
<feature type="domain" description="Fibronectin type-III" evidence="18">
    <location>
        <begin position="990"/>
        <end position="1089"/>
    </location>
</feature>
<dbReference type="SUPFAM" id="SSF49265">
    <property type="entry name" value="Fibronectin type III"/>
    <property type="match status" value="3"/>
</dbReference>
<evidence type="ECO:0000256" key="8">
    <source>
        <dbReference type="ARBA" id="ARBA00022989"/>
    </source>
</evidence>
<dbReference type="GO" id="GO:0045202">
    <property type="term" value="C:synapse"/>
    <property type="evidence" value="ECO:0007669"/>
    <property type="project" value="UniProtKB-SubCell"/>
</dbReference>
<dbReference type="Proteomes" id="UP000261640">
    <property type="component" value="Unplaced"/>
</dbReference>
<keyword evidence="2" id="KW-1003">Cell membrane</keyword>
<dbReference type="InterPro" id="IPR056754">
    <property type="entry name" value="DSCAM/DSCAML_C"/>
</dbReference>
<feature type="domain" description="Ig-like" evidence="17">
    <location>
        <begin position="789"/>
        <end position="886"/>
    </location>
</feature>
<evidence type="ECO:0000256" key="10">
    <source>
        <dbReference type="ARBA" id="ARBA00023136"/>
    </source>
</evidence>
<dbReference type="Pfam" id="PF07679">
    <property type="entry name" value="I-set"/>
    <property type="match status" value="5"/>
</dbReference>
<dbReference type="FunFam" id="2.60.40.10:FF:000264">
    <property type="entry name" value="Down syndrome cell adhesion molecule like 1"/>
    <property type="match status" value="1"/>
</dbReference>
<dbReference type="PROSITE" id="PS50835">
    <property type="entry name" value="IG_LIKE"/>
    <property type="match status" value="10"/>
</dbReference>
<evidence type="ECO:0000259" key="17">
    <source>
        <dbReference type="PROSITE" id="PS50835"/>
    </source>
</evidence>
<proteinExistence type="predicted"/>
<dbReference type="CDD" id="cd00063">
    <property type="entry name" value="FN3"/>
    <property type="match status" value="6"/>
</dbReference>
<feature type="domain" description="Ig-like" evidence="17">
    <location>
        <begin position="312"/>
        <end position="397"/>
    </location>
</feature>
<dbReference type="InterPro" id="IPR036116">
    <property type="entry name" value="FN3_sf"/>
</dbReference>
<evidence type="ECO:0000256" key="5">
    <source>
        <dbReference type="ARBA" id="ARBA00022737"/>
    </source>
</evidence>
<dbReference type="InterPro" id="IPR007110">
    <property type="entry name" value="Ig-like_dom"/>
</dbReference>
<evidence type="ECO:0000256" key="3">
    <source>
        <dbReference type="ARBA" id="ARBA00022692"/>
    </source>
</evidence>
<dbReference type="FunFam" id="2.60.40.10:FF:000176">
    <property type="entry name" value="Down syndrome cell adhesion molecule a"/>
    <property type="match status" value="1"/>
</dbReference>
<dbReference type="InterPro" id="IPR013783">
    <property type="entry name" value="Ig-like_fold"/>
</dbReference>
<dbReference type="Gene3D" id="2.60.40.10">
    <property type="entry name" value="Immunoglobulins"/>
    <property type="match status" value="16"/>
</dbReference>
<dbReference type="Pfam" id="PF25059">
    <property type="entry name" value="FN3_DSCAM-DSCAML_C"/>
    <property type="match status" value="1"/>
</dbReference>
<dbReference type="GO" id="GO:0098632">
    <property type="term" value="F:cell-cell adhesion mediator activity"/>
    <property type="evidence" value="ECO:0007669"/>
    <property type="project" value="TreeGrafter"/>
</dbReference>
<feature type="region of interest" description="Disordered" evidence="15">
    <location>
        <begin position="1828"/>
        <end position="1853"/>
    </location>
</feature>
<feature type="domain" description="Fibronectin type-III" evidence="18">
    <location>
        <begin position="1194"/>
        <end position="1288"/>
    </location>
</feature>
<feature type="domain" description="Ig-like" evidence="17">
    <location>
        <begin position="406"/>
        <end position="499"/>
    </location>
</feature>